<evidence type="ECO:0000313" key="2">
    <source>
        <dbReference type="Proteomes" id="UP000054843"/>
    </source>
</evidence>
<name>A0A0V1M678_9BILA</name>
<accession>A0A0V1M678</accession>
<dbReference type="EMBL" id="JYDO01000199">
    <property type="protein sequence ID" value="KRZ67380.1"/>
    <property type="molecule type" value="Genomic_DNA"/>
</dbReference>
<protein>
    <submittedName>
        <fullName evidence="1">Uncharacterized protein</fullName>
    </submittedName>
</protein>
<proteinExistence type="predicted"/>
<gene>
    <name evidence="1" type="ORF">T10_6660</name>
</gene>
<sequence length="78" mass="9249">MFKFLTELGTDSMPKKLFVQPILHREVDMYVVVFMAWNPHHIRKTRKTDYPITDYLKSFWPAGCNALKSTYDPLHMNS</sequence>
<keyword evidence="2" id="KW-1185">Reference proteome</keyword>
<organism evidence="1 2">
    <name type="scientific">Trichinella papuae</name>
    <dbReference type="NCBI Taxonomy" id="268474"/>
    <lineage>
        <taxon>Eukaryota</taxon>
        <taxon>Metazoa</taxon>
        <taxon>Ecdysozoa</taxon>
        <taxon>Nematoda</taxon>
        <taxon>Enoplea</taxon>
        <taxon>Dorylaimia</taxon>
        <taxon>Trichinellida</taxon>
        <taxon>Trichinellidae</taxon>
        <taxon>Trichinella</taxon>
    </lineage>
</organism>
<dbReference type="AlphaFoldDB" id="A0A0V1M678"/>
<evidence type="ECO:0000313" key="1">
    <source>
        <dbReference type="EMBL" id="KRZ67380.1"/>
    </source>
</evidence>
<reference evidence="1 2" key="1">
    <citation type="submission" date="2015-01" db="EMBL/GenBank/DDBJ databases">
        <title>Evolution of Trichinella species and genotypes.</title>
        <authorList>
            <person name="Korhonen P.K."/>
            <person name="Edoardo P."/>
            <person name="Giuseppe L.R."/>
            <person name="Gasser R.B."/>
        </authorList>
    </citation>
    <scope>NUCLEOTIDE SEQUENCE [LARGE SCALE GENOMIC DNA]</scope>
    <source>
        <strain evidence="1">ISS1980</strain>
    </source>
</reference>
<dbReference type="Proteomes" id="UP000054843">
    <property type="component" value="Unassembled WGS sequence"/>
</dbReference>
<comment type="caution">
    <text evidence="1">The sequence shown here is derived from an EMBL/GenBank/DDBJ whole genome shotgun (WGS) entry which is preliminary data.</text>
</comment>